<dbReference type="EMBL" id="CP072385">
    <property type="protein sequence ID" value="QUC10024.1"/>
    <property type="molecule type" value="Genomic_DNA"/>
</dbReference>
<dbReference type="Proteomes" id="UP000273044">
    <property type="component" value="Chromosome"/>
</dbReference>
<keyword evidence="7" id="KW-0472">Membrane</keyword>
<evidence type="ECO:0000256" key="1">
    <source>
        <dbReference type="ARBA" id="ARBA00004202"/>
    </source>
</evidence>
<dbReference type="PROSITE" id="PS50893">
    <property type="entry name" value="ABC_TRANSPORTER_2"/>
    <property type="match status" value="1"/>
</dbReference>
<dbReference type="GO" id="GO:0005524">
    <property type="term" value="F:ATP binding"/>
    <property type="evidence" value="ECO:0007669"/>
    <property type="project" value="UniProtKB-KW"/>
</dbReference>
<dbReference type="SMART" id="SM00382">
    <property type="entry name" value="AAA"/>
    <property type="match status" value="1"/>
</dbReference>
<reference evidence="10 11" key="1">
    <citation type="submission" date="2018-12" db="EMBL/GenBank/DDBJ databases">
        <authorList>
            <consortium name="Pathogen Informatics"/>
        </authorList>
    </citation>
    <scope>NUCLEOTIDE SEQUENCE [LARGE SCALE GENOMIC DNA]</scope>
    <source>
        <strain evidence="10 11">NCTC12967</strain>
    </source>
</reference>
<evidence type="ECO:0000256" key="4">
    <source>
        <dbReference type="ARBA" id="ARBA00022475"/>
    </source>
</evidence>
<dbReference type="OMA" id="PYSKALW"/>
<evidence type="ECO:0000256" key="7">
    <source>
        <dbReference type="ARBA" id="ARBA00023136"/>
    </source>
</evidence>
<dbReference type="GO" id="GO:0016887">
    <property type="term" value="F:ATP hydrolysis activity"/>
    <property type="evidence" value="ECO:0007669"/>
    <property type="project" value="InterPro"/>
</dbReference>
<accession>A0A3N4D8B0</accession>
<feature type="domain" description="ABC transporter" evidence="8">
    <location>
        <begin position="4"/>
        <end position="243"/>
    </location>
</feature>
<dbReference type="InterPro" id="IPR050388">
    <property type="entry name" value="ABC_Ni/Peptide_Import"/>
</dbReference>
<dbReference type="Proteomes" id="UP000677180">
    <property type="component" value="Chromosome"/>
</dbReference>
<evidence type="ECO:0000313" key="11">
    <source>
        <dbReference type="Proteomes" id="UP000273044"/>
    </source>
</evidence>
<protein>
    <submittedName>
        <fullName evidence="9">ABC transporter ATP-binding protein</fullName>
    </submittedName>
    <submittedName>
        <fullName evidence="10">Glutathione import ATP-binding protein GsiA</fullName>
        <ecNumber evidence="10">3.6.3.-</ecNumber>
    </submittedName>
</protein>
<reference evidence="9" key="2">
    <citation type="submission" date="2021-03" db="EMBL/GenBank/DDBJ databases">
        <title>Human Oral Microbial Genomes.</title>
        <authorList>
            <person name="Johnston C.D."/>
            <person name="Chen T."/>
            <person name="Dewhirst F.E."/>
        </authorList>
    </citation>
    <scope>NUCLEOTIDE SEQUENCE</scope>
    <source>
        <strain evidence="9">F0714</strain>
    </source>
</reference>
<dbReference type="InterPro" id="IPR003593">
    <property type="entry name" value="AAA+_ATPase"/>
</dbReference>
<evidence type="ECO:0000259" key="8">
    <source>
        <dbReference type="PROSITE" id="PS50893"/>
    </source>
</evidence>
<organism evidence="10 11">
    <name type="scientific">Arachnia propionica</name>
    <dbReference type="NCBI Taxonomy" id="1750"/>
    <lineage>
        <taxon>Bacteria</taxon>
        <taxon>Bacillati</taxon>
        <taxon>Actinomycetota</taxon>
        <taxon>Actinomycetes</taxon>
        <taxon>Propionibacteriales</taxon>
        <taxon>Propionibacteriaceae</taxon>
        <taxon>Arachnia</taxon>
    </lineage>
</organism>
<dbReference type="PANTHER" id="PTHR43297">
    <property type="entry name" value="OLIGOPEPTIDE TRANSPORT ATP-BINDING PROTEIN APPD"/>
    <property type="match status" value="1"/>
</dbReference>
<dbReference type="InterPro" id="IPR027417">
    <property type="entry name" value="P-loop_NTPase"/>
</dbReference>
<dbReference type="GO" id="GO:0005886">
    <property type="term" value="C:plasma membrane"/>
    <property type="evidence" value="ECO:0007669"/>
    <property type="project" value="UniProtKB-SubCell"/>
</dbReference>
<dbReference type="EC" id="3.6.3.-" evidence="10"/>
<gene>
    <name evidence="10" type="primary">gsiA_4</name>
    <name evidence="9" type="ORF">J5A53_09375</name>
    <name evidence="10" type="ORF">NCTC12967_01236</name>
</gene>
<dbReference type="PANTHER" id="PTHR43297:SF11">
    <property type="entry name" value="ATPASE COMPONENT OF ABC-TYPE TRANSPORT SYSTEM"/>
    <property type="match status" value="1"/>
</dbReference>
<dbReference type="PROSITE" id="PS00211">
    <property type="entry name" value="ABC_TRANSPORTER_1"/>
    <property type="match status" value="1"/>
</dbReference>
<dbReference type="Gene3D" id="3.40.50.300">
    <property type="entry name" value="P-loop containing nucleotide triphosphate hydrolases"/>
    <property type="match status" value="1"/>
</dbReference>
<comment type="similarity">
    <text evidence="2">Belongs to the ABC transporter superfamily.</text>
</comment>
<evidence type="ECO:0000313" key="10">
    <source>
        <dbReference type="EMBL" id="VEH69955.1"/>
    </source>
</evidence>
<comment type="subcellular location">
    <subcellularLocation>
        <location evidence="1">Cell membrane</location>
        <topology evidence="1">Peripheral membrane protein</topology>
    </subcellularLocation>
</comment>
<sequence>MSLLEVRNLYVGFAMYHTFYRRRIGYGVEDLTLTAEPGEILGIVGASGSGKSLLAHAIMDLLPRNAVKHGEILFKGEPVAGKRVLELRRKSFALVPQSISFLDPLLKVKHQLRTGPTPDEEELAHIAERLDLSPRDLEKYPFQLSGGMARRILLATAILSPAELIIADEPTPGLSVKLAEQLLADFRSLADQGRCVLIISHDVDLISAVADRVVVLNRGRLVACMPTREFTHPDDFDQPPYVKALWKALPQNEFCTEIPDSREEPTRADS</sequence>
<evidence type="ECO:0000256" key="3">
    <source>
        <dbReference type="ARBA" id="ARBA00022448"/>
    </source>
</evidence>
<evidence type="ECO:0000313" key="9">
    <source>
        <dbReference type="EMBL" id="QUC10024.1"/>
    </source>
</evidence>
<dbReference type="AlphaFoldDB" id="A0A3N4D8B0"/>
<keyword evidence="4" id="KW-1003">Cell membrane</keyword>
<dbReference type="SUPFAM" id="SSF52540">
    <property type="entry name" value="P-loop containing nucleoside triphosphate hydrolases"/>
    <property type="match status" value="1"/>
</dbReference>
<name>A0A3N4D8B0_9ACTN</name>
<proteinExistence type="inferred from homology"/>
<dbReference type="InterPro" id="IPR017871">
    <property type="entry name" value="ABC_transporter-like_CS"/>
</dbReference>
<dbReference type="GeneID" id="64406713"/>
<keyword evidence="6 10" id="KW-0067">ATP-binding</keyword>
<keyword evidence="3" id="KW-0813">Transport</keyword>
<keyword evidence="10" id="KW-0378">Hydrolase</keyword>
<dbReference type="OrthoDB" id="8036461at2"/>
<keyword evidence="11" id="KW-1185">Reference proteome</keyword>
<dbReference type="InterPro" id="IPR003439">
    <property type="entry name" value="ABC_transporter-like_ATP-bd"/>
</dbReference>
<evidence type="ECO:0000256" key="5">
    <source>
        <dbReference type="ARBA" id="ARBA00022741"/>
    </source>
</evidence>
<dbReference type="Pfam" id="PF00005">
    <property type="entry name" value="ABC_tran"/>
    <property type="match status" value="1"/>
</dbReference>
<keyword evidence="5" id="KW-0547">Nucleotide-binding</keyword>
<evidence type="ECO:0000256" key="2">
    <source>
        <dbReference type="ARBA" id="ARBA00005417"/>
    </source>
</evidence>
<dbReference type="RefSeq" id="WP_014846343.1">
    <property type="nucleotide sequence ID" value="NZ_CAJZDL010000016.1"/>
</dbReference>
<evidence type="ECO:0000256" key="6">
    <source>
        <dbReference type="ARBA" id="ARBA00022840"/>
    </source>
</evidence>
<dbReference type="EMBL" id="LR134406">
    <property type="protein sequence ID" value="VEH69955.1"/>
    <property type="molecule type" value="Genomic_DNA"/>
</dbReference>